<evidence type="ECO:0000313" key="2">
    <source>
        <dbReference type="Proteomes" id="UP000215914"/>
    </source>
</evidence>
<dbReference type="Gramene" id="mRNA:HanXRQr2_Chr12g0538231">
    <property type="protein sequence ID" value="mRNA:HanXRQr2_Chr12g0538231"/>
    <property type="gene ID" value="HanXRQr2_Chr12g0538231"/>
</dbReference>
<dbReference type="Proteomes" id="UP000215914">
    <property type="component" value="Unassembled WGS sequence"/>
</dbReference>
<dbReference type="EMBL" id="MNCJ02000327">
    <property type="protein sequence ID" value="KAF5777655.1"/>
    <property type="molecule type" value="Genomic_DNA"/>
</dbReference>
<accession>A0A9K3HG34</accession>
<protein>
    <submittedName>
        <fullName evidence="1">Uncharacterized protein</fullName>
    </submittedName>
</protein>
<dbReference type="AlphaFoldDB" id="A0A9K3HG34"/>
<comment type="caution">
    <text evidence="1">The sequence shown here is derived from an EMBL/GenBank/DDBJ whole genome shotgun (WGS) entry which is preliminary data.</text>
</comment>
<name>A0A9K3HG34_HELAN</name>
<organism evidence="1 2">
    <name type="scientific">Helianthus annuus</name>
    <name type="common">Common sunflower</name>
    <dbReference type="NCBI Taxonomy" id="4232"/>
    <lineage>
        <taxon>Eukaryota</taxon>
        <taxon>Viridiplantae</taxon>
        <taxon>Streptophyta</taxon>
        <taxon>Embryophyta</taxon>
        <taxon>Tracheophyta</taxon>
        <taxon>Spermatophyta</taxon>
        <taxon>Magnoliopsida</taxon>
        <taxon>eudicotyledons</taxon>
        <taxon>Gunneridae</taxon>
        <taxon>Pentapetalae</taxon>
        <taxon>asterids</taxon>
        <taxon>campanulids</taxon>
        <taxon>Asterales</taxon>
        <taxon>Asteraceae</taxon>
        <taxon>Asteroideae</taxon>
        <taxon>Heliantheae alliance</taxon>
        <taxon>Heliantheae</taxon>
        <taxon>Helianthus</taxon>
    </lineage>
</organism>
<reference evidence="1" key="1">
    <citation type="journal article" date="2017" name="Nature">
        <title>The sunflower genome provides insights into oil metabolism, flowering and Asterid evolution.</title>
        <authorList>
            <person name="Badouin H."/>
            <person name="Gouzy J."/>
            <person name="Grassa C.J."/>
            <person name="Murat F."/>
            <person name="Staton S.E."/>
            <person name="Cottret L."/>
            <person name="Lelandais-Briere C."/>
            <person name="Owens G.L."/>
            <person name="Carrere S."/>
            <person name="Mayjonade B."/>
            <person name="Legrand L."/>
            <person name="Gill N."/>
            <person name="Kane N.C."/>
            <person name="Bowers J.E."/>
            <person name="Hubner S."/>
            <person name="Bellec A."/>
            <person name="Berard A."/>
            <person name="Berges H."/>
            <person name="Blanchet N."/>
            <person name="Boniface M.C."/>
            <person name="Brunel D."/>
            <person name="Catrice O."/>
            <person name="Chaidir N."/>
            <person name="Claudel C."/>
            <person name="Donnadieu C."/>
            <person name="Faraut T."/>
            <person name="Fievet G."/>
            <person name="Helmstetter N."/>
            <person name="King M."/>
            <person name="Knapp S.J."/>
            <person name="Lai Z."/>
            <person name="Le Paslier M.C."/>
            <person name="Lippi Y."/>
            <person name="Lorenzon L."/>
            <person name="Mandel J.R."/>
            <person name="Marage G."/>
            <person name="Marchand G."/>
            <person name="Marquand E."/>
            <person name="Bret-Mestries E."/>
            <person name="Morien E."/>
            <person name="Nambeesan S."/>
            <person name="Nguyen T."/>
            <person name="Pegot-Espagnet P."/>
            <person name="Pouilly N."/>
            <person name="Raftis F."/>
            <person name="Sallet E."/>
            <person name="Schiex T."/>
            <person name="Thomas J."/>
            <person name="Vandecasteele C."/>
            <person name="Vares D."/>
            <person name="Vear F."/>
            <person name="Vautrin S."/>
            <person name="Crespi M."/>
            <person name="Mangin B."/>
            <person name="Burke J.M."/>
            <person name="Salse J."/>
            <person name="Munos S."/>
            <person name="Vincourt P."/>
            <person name="Rieseberg L.H."/>
            <person name="Langlade N.B."/>
        </authorList>
    </citation>
    <scope>NUCLEOTIDE SEQUENCE</scope>
    <source>
        <tissue evidence="1">Leaves</tissue>
    </source>
</reference>
<evidence type="ECO:0000313" key="1">
    <source>
        <dbReference type="EMBL" id="KAF5777655.1"/>
    </source>
</evidence>
<sequence length="65" mass="7161">MHVVPNQPLTRNGTVRNATPKIMLCMIIQAVNSISHFLLGPCTTRISQILPSLFKNPKASLNVFS</sequence>
<gene>
    <name evidence="1" type="ORF">HanXRQr2_Chr12g0538231</name>
</gene>
<proteinExistence type="predicted"/>
<reference evidence="1" key="2">
    <citation type="submission" date="2020-06" db="EMBL/GenBank/DDBJ databases">
        <title>Helianthus annuus Genome sequencing and assembly Release 2.</title>
        <authorList>
            <person name="Gouzy J."/>
            <person name="Langlade N."/>
            <person name="Munos S."/>
        </authorList>
    </citation>
    <scope>NUCLEOTIDE SEQUENCE</scope>
    <source>
        <tissue evidence="1">Leaves</tissue>
    </source>
</reference>
<keyword evidence="2" id="KW-1185">Reference proteome</keyword>